<reference evidence="1 2" key="1">
    <citation type="submission" date="2021-05" db="EMBL/GenBank/DDBJ databases">
        <title>Genome Assembly of Synthetic Allotetraploid Brassica napus Reveals Homoeologous Exchanges between Subgenomes.</title>
        <authorList>
            <person name="Davis J.T."/>
        </authorList>
    </citation>
    <scope>NUCLEOTIDE SEQUENCE [LARGE SCALE GENOMIC DNA]</scope>
    <source>
        <strain evidence="2">cv. Da-Ae</strain>
        <tissue evidence="1">Seedling</tissue>
    </source>
</reference>
<proteinExistence type="predicted"/>
<comment type="caution">
    <text evidence="1">The sequence shown here is derived from an EMBL/GenBank/DDBJ whole genome shotgun (WGS) entry which is preliminary data.</text>
</comment>
<keyword evidence="2" id="KW-1185">Reference proteome</keyword>
<dbReference type="InterPro" id="IPR011009">
    <property type="entry name" value="Kinase-like_dom_sf"/>
</dbReference>
<name>A0ABQ8DSF4_BRANA</name>
<dbReference type="Proteomes" id="UP000824890">
    <property type="component" value="Unassembled WGS sequence"/>
</dbReference>
<sequence length="96" mass="11041">MSTMSKRKLGFSLVQHWDLRGVYGFGALLFQLIAARNPQQGLMEYAAMNAEEKVVDSRLNGRFDLQEVIEVTAFAYRCISRAPRKRPNMRDVVEVF</sequence>
<dbReference type="EMBL" id="JAGKQM010000003">
    <property type="protein sequence ID" value="KAH0932248.1"/>
    <property type="molecule type" value="Genomic_DNA"/>
</dbReference>
<dbReference type="SUPFAM" id="SSF56112">
    <property type="entry name" value="Protein kinase-like (PK-like)"/>
    <property type="match status" value="1"/>
</dbReference>
<protein>
    <recommendedName>
        <fullName evidence="3">Protein kinase domain-containing protein</fullName>
    </recommendedName>
</protein>
<gene>
    <name evidence="1" type="ORF">HID58_009365</name>
</gene>
<accession>A0ABQ8DSF4</accession>
<evidence type="ECO:0008006" key="3">
    <source>
        <dbReference type="Google" id="ProtNLM"/>
    </source>
</evidence>
<evidence type="ECO:0000313" key="1">
    <source>
        <dbReference type="EMBL" id="KAH0932248.1"/>
    </source>
</evidence>
<organism evidence="1 2">
    <name type="scientific">Brassica napus</name>
    <name type="common">Rape</name>
    <dbReference type="NCBI Taxonomy" id="3708"/>
    <lineage>
        <taxon>Eukaryota</taxon>
        <taxon>Viridiplantae</taxon>
        <taxon>Streptophyta</taxon>
        <taxon>Embryophyta</taxon>
        <taxon>Tracheophyta</taxon>
        <taxon>Spermatophyta</taxon>
        <taxon>Magnoliopsida</taxon>
        <taxon>eudicotyledons</taxon>
        <taxon>Gunneridae</taxon>
        <taxon>Pentapetalae</taxon>
        <taxon>rosids</taxon>
        <taxon>malvids</taxon>
        <taxon>Brassicales</taxon>
        <taxon>Brassicaceae</taxon>
        <taxon>Brassiceae</taxon>
        <taxon>Brassica</taxon>
    </lineage>
</organism>
<evidence type="ECO:0000313" key="2">
    <source>
        <dbReference type="Proteomes" id="UP000824890"/>
    </source>
</evidence>
<dbReference type="Gene3D" id="1.10.510.10">
    <property type="entry name" value="Transferase(Phosphotransferase) domain 1"/>
    <property type="match status" value="1"/>
</dbReference>